<dbReference type="Proteomes" id="UP000076532">
    <property type="component" value="Unassembled WGS sequence"/>
</dbReference>
<evidence type="ECO:0000256" key="11">
    <source>
        <dbReference type="ARBA" id="ARBA00023033"/>
    </source>
</evidence>
<keyword evidence="5 13" id="KW-0349">Heme</keyword>
<sequence>MFASLFAAALLGLLLVGFYFCWIAPIFNSLRELCGPRVPGVFGNHMGPILDPFRSPRVHELYVKRYGHSFRIRGLGPWDDRLLTLDPVSIAHVLKNSTVYEKPWQSRRLITSFIGCGMLAAEGDAHRRQRRVSTPAFGLQNLRALVPMVSGKGHELRDKWLEIIDGAPQDCKDEKGKGVKLDVCHWISRATFDVIGLAGFDYQFNAIQDDSNELFCAYKDMFEVAISQGQGLRSVASIFFPILDTIWPVKATHTVRRAHEVINRVAGTLIQQKKAQLAAGAAPTSDLLTLLLSSNSSTDISPNQRISDADVLHNINTFLFAGSDTTSLALTWTLLLLAQNPASQRELRAELLTLPPAEGEDEEGMWEWHNQLAKLPYLHNVMRESLRLIPPVHSSLRVATRDDAIPTSLPLHTRIPYAPYRVIHPPGRAIPIQKGSMVHIPIEGFNLALSVWGPDAHSFVPARWDNLPPAALAQPGLLNGLLTFSAGPRSCIGMRFSLIEMRVFMWVLLRAFVFSEGEEKITKANVVLTRPYIRGRFKEGSQLPLWVRPYVPGEEADLEPEAKAEEPNAKHGA</sequence>
<feature type="binding site" description="axial binding residue" evidence="13">
    <location>
        <position position="491"/>
    </location>
    <ligand>
        <name>heme</name>
        <dbReference type="ChEBI" id="CHEBI:30413"/>
    </ligand>
    <ligandPart>
        <name>Fe</name>
        <dbReference type="ChEBI" id="CHEBI:18248"/>
    </ligandPart>
</feature>
<keyword evidence="12" id="KW-0472">Membrane</keyword>
<dbReference type="PRINTS" id="PR00463">
    <property type="entry name" value="EP450I"/>
</dbReference>
<evidence type="ECO:0000313" key="16">
    <source>
        <dbReference type="Proteomes" id="UP000076532"/>
    </source>
</evidence>
<reference evidence="15 16" key="1">
    <citation type="journal article" date="2016" name="Mol. Biol. Evol.">
        <title>Comparative Genomics of Early-Diverging Mushroom-Forming Fungi Provides Insights into the Origins of Lignocellulose Decay Capabilities.</title>
        <authorList>
            <person name="Nagy L.G."/>
            <person name="Riley R."/>
            <person name="Tritt A."/>
            <person name="Adam C."/>
            <person name="Daum C."/>
            <person name="Floudas D."/>
            <person name="Sun H."/>
            <person name="Yadav J.S."/>
            <person name="Pangilinan J."/>
            <person name="Larsson K.H."/>
            <person name="Matsuura K."/>
            <person name="Barry K."/>
            <person name="Labutti K."/>
            <person name="Kuo R."/>
            <person name="Ohm R.A."/>
            <person name="Bhattacharya S.S."/>
            <person name="Shirouzu T."/>
            <person name="Yoshinaga Y."/>
            <person name="Martin F.M."/>
            <person name="Grigoriev I.V."/>
            <person name="Hibbett D.S."/>
        </authorList>
    </citation>
    <scope>NUCLEOTIDE SEQUENCE [LARGE SCALE GENOMIC DNA]</scope>
    <source>
        <strain evidence="15 16">CBS 109695</strain>
    </source>
</reference>
<dbReference type="GO" id="GO:0016705">
    <property type="term" value="F:oxidoreductase activity, acting on paired donors, with incorporation or reduction of molecular oxygen"/>
    <property type="evidence" value="ECO:0007669"/>
    <property type="project" value="InterPro"/>
</dbReference>
<comment type="cofactor">
    <cofactor evidence="1 13">
        <name>heme</name>
        <dbReference type="ChEBI" id="CHEBI:30413"/>
    </cofactor>
</comment>
<dbReference type="Gene3D" id="1.10.630.10">
    <property type="entry name" value="Cytochrome P450"/>
    <property type="match status" value="1"/>
</dbReference>
<evidence type="ECO:0000256" key="14">
    <source>
        <dbReference type="RuleBase" id="RU000461"/>
    </source>
</evidence>
<evidence type="ECO:0000256" key="12">
    <source>
        <dbReference type="ARBA" id="ARBA00023136"/>
    </source>
</evidence>
<dbReference type="InterPro" id="IPR036396">
    <property type="entry name" value="Cyt_P450_sf"/>
</dbReference>
<dbReference type="SUPFAM" id="SSF48264">
    <property type="entry name" value="Cytochrome P450"/>
    <property type="match status" value="1"/>
</dbReference>
<gene>
    <name evidence="15" type="ORF">FIBSPDRAFT_829912</name>
</gene>
<proteinExistence type="inferred from homology"/>
<keyword evidence="8" id="KW-1133">Transmembrane helix</keyword>
<protein>
    <submittedName>
        <fullName evidence="15">Cytochrome-450 hydroxylase</fullName>
    </submittedName>
</protein>
<dbReference type="EMBL" id="KV417577">
    <property type="protein sequence ID" value="KZP17979.1"/>
    <property type="molecule type" value="Genomic_DNA"/>
</dbReference>
<dbReference type="STRING" id="436010.A0A166GM97"/>
<dbReference type="PROSITE" id="PS00086">
    <property type="entry name" value="CYTOCHROME_P450"/>
    <property type="match status" value="1"/>
</dbReference>
<organism evidence="15 16">
    <name type="scientific">Athelia psychrophila</name>
    <dbReference type="NCBI Taxonomy" id="1759441"/>
    <lineage>
        <taxon>Eukaryota</taxon>
        <taxon>Fungi</taxon>
        <taxon>Dikarya</taxon>
        <taxon>Basidiomycota</taxon>
        <taxon>Agaricomycotina</taxon>
        <taxon>Agaricomycetes</taxon>
        <taxon>Agaricomycetidae</taxon>
        <taxon>Atheliales</taxon>
        <taxon>Atheliaceae</taxon>
        <taxon>Athelia</taxon>
    </lineage>
</organism>
<keyword evidence="6" id="KW-0812">Transmembrane</keyword>
<dbReference type="InterPro" id="IPR017972">
    <property type="entry name" value="Cyt_P450_CS"/>
</dbReference>
<keyword evidence="16" id="KW-1185">Reference proteome</keyword>
<dbReference type="PANTHER" id="PTHR24305:SF166">
    <property type="entry name" value="CYTOCHROME P450 12A4, MITOCHONDRIAL-RELATED"/>
    <property type="match status" value="1"/>
</dbReference>
<dbReference type="InterPro" id="IPR050121">
    <property type="entry name" value="Cytochrome_P450_monoxygenase"/>
</dbReference>
<evidence type="ECO:0000256" key="7">
    <source>
        <dbReference type="ARBA" id="ARBA00022723"/>
    </source>
</evidence>
<evidence type="ECO:0000256" key="9">
    <source>
        <dbReference type="ARBA" id="ARBA00023002"/>
    </source>
</evidence>
<dbReference type="InterPro" id="IPR001128">
    <property type="entry name" value="Cyt_P450"/>
</dbReference>
<evidence type="ECO:0000256" key="2">
    <source>
        <dbReference type="ARBA" id="ARBA00004370"/>
    </source>
</evidence>
<dbReference type="GO" id="GO:0005506">
    <property type="term" value="F:iron ion binding"/>
    <property type="evidence" value="ECO:0007669"/>
    <property type="project" value="InterPro"/>
</dbReference>
<dbReference type="GO" id="GO:0004497">
    <property type="term" value="F:monooxygenase activity"/>
    <property type="evidence" value="ECO:0007669"/>
    <property type="project" value="UniProtKB-KW"/>
</dbReference>
<evidence type="ECO:0000313" key="15">
    <source>
        <dbReference type="EMBL" id="KZP17979.1"/>
    </source>
</evidence>
<keyword evidence="9 14" id="KW-0560">Oxidoreductase</keyword>
<evidence type="ECO:0000256" key="6">
    <source>
        <dbReference type="ARBA" id="ARBA00022692"/>
    </source>
</evidence>
<dbReference type="OrthoDB" id="1470350at2759"/>
<comment type="similarity">
    <text evidence="4 14">Belongs to the cytochrome P450 family.</text>
</comment>
<evidence type="ECO:0000256" key="8">
    <source>
        <dbReference type="ARBA" id="ARBA00022989"/>
    </source>
</evidence>
<evidence type="ECO:0000256" key="4">
    <source>
        <dbReference type="ARBA" id="ARBA00010617"/>
    </source>
</evidence>
<dbReference type="InterPro" id="IPR002401">
    <property type="entry name" value="Cyt_P450_E_grp-I"/>
</dbReference>
<evidence type="ECO:0000256" key="5">
    <source>
        <dbReference type="ARBA" id="ARBA00022617"/>
    </source>
</evidence>
<evidence type="ECO:0000256" key="1">
    <source>
        <dbReference type="ARBA" id="ARBA00001971"/>
    </source>
</evidence>
<keyword evidence="11 14" id="KW-0503">Monooxygenase</keyword>
<name>A0A166GM97_9AGAM</name>
<dbReference type="AlphaFoldDB" id="A0A166GM97"/>
<dbReference type="Pfam" id="PF00067">
    <property type="entry name" value="p450"/>
    <property type="match status" value="1"/>
</dbReference>
<comment type="subcellular location">
    <subcellularLocation>
        <location evidence="2">Membrane</location>
    </subcellularLocation>
</comment>
<dbReference type="PANTHER" id="PTHR24305">
    <property type="entry name" value="CYTOCHROME P450"/>
    <property type="match status" value="1"/>
</dbReference>
<keyword evidence="10 13" id="KW-0408">Iron</keyword>
<evidence type="ECO:0000256" key="3">
    <source>
        <dbReference type="ARBA" id="ARBA00004721"/>
    </source>
</evidence>
<evidence type="ECO:0000256" key="10">
    <source>
        <dbReference type="ARBA" id="ARBA00023004"/>
    </source>
</evidence>
<dbReference type="GO" id="GO:0016020">
    <property type="term" value="C:membrane"/>
    <property type="evidence" value="ECO:0007669"/>
    <property type="project" value="UniProtKB-SubCell"/>
</dbReference>
<dbReference type="PRINTS" id="PR00385">
    <property type="entry name" value="P450"/>
</dbReference>
<evidence type="ECO:0000256" key="13">
    <source>
        <dbReference type="PIRSR" id="PIRSR602401-1"/>
    </source>
</evidence>
<accession>A0A166GM97</accession>
<keyword evidence="7 13" id="KW-0479">Metal-binding</keyword>
<comment type="pathway">
    <text evidence="3">Secondary metabolite biosynthesis; terpenoid biosynthesis.</text>
</comment>
<dbReference type="GO" id="GO:0020037">
    <property type="term" value="F:heme binding"/>
    <property type="evidence" value="ECO:0007669"/>
    <property type="project" value="InterPro"/>
</dbReference>